<reference evidence="2 3" key="1">
    <citation type="submission" date="2023-08" db="EMBL/GenBank/DDBJ databases">
        <title>Black Yeasts Isolated from many extreme environments.</title>
        <authorList>
            <person name="Coleine C."/>
            <person name="Stajich J.E."/>
            <person name="Selbmann L."/>
        </authorList>
    </citation>
    <scope>NUCLEOTIDE SEQUENCE [LARGE SCALE GENOMIC DNA]</scope>
    <source>
        <strain evidence="2 3">CCFEE 536</strain>
    </source>
</reference>
<dbReference type="EMBL" id="JAVRRA010020217">
    <property type="protein sequence ID" value="KAK5170774.1"/>
    <property type="molecule type" value="Genomic_DNA"/>
</dbReference>
<proteinExistence type="predicted"/>
<feature type="compositionally biased region" description="Basic residues" evidence="1">
    <location>
        <begin position="94"/>
        <end position="109"/>
    </location>
</feature>
<evidence type="ECO:0000313" key="2">
    <source>
        <dbReference type="EMBL" id="KAK5170774.1"/>
    </source>
</evidence>
<dbReference type="Proteomes" id="UP001357485">
    <property type="component" value="Unassembled WGS sequence"/>
</dbReference>
<feature type="region of interest" description="Disordered" evidence="1">
    <location>
        <begin position="1"/>
        <end position="22"/>
    </location>
</feature>
<evidence type="ECO:0000256" key="1">
    <source>
        <dbReference type="SAM" id="MobiDB-lite"/>
    </source>
</evidence>
<feature type="compositionally biased region" description="Basic residues" evidence="1">
    <location>
        <begin position="54"/>
        <end position="83"/>
    </location>
</feature>
<name>A0ABR0LJ91_9PEZI</name>
<protein>
    <submittedName>
        <fullName evidence="2">Uncharacterized protein</fullName>
    </submittedName>
</protein>
<comment type="caution">
    <text evidence="2">The sequence shown here is derived from an EMBL/GenBank/DDBJ whole genome shotgun (WGS) entry which is preliminary data.</text>
</comment>
<feature type="region of interest" description="Disordered" evidence="1">
    <location>
        <begin position="43"/>
        <end position="152"/>
    </location>
</feature>
<organism evidence="2 3">
    <name type="scientific">Cryomyces antarcticus</name>
    <dbReference type="NCBI Taxonomy" id="329879"/>
    <lineage>
        <taxon>Eukaryota</taxon>
        <taxon>Fungi</taxon>
        <taxon>Dikarya</taxon>
        <taxon>Ascomycota</taxon>
        <taxon>Pezizomycotina</taxon>
        <taxon>Dothideomycetes</taxon>
        <taxon>Dothideomycetes incertae sedis</taxon>
        <taxon>Cryomyces</taxon>
    </lineage>
</organism>
<accession>A0ABR0LJ91</accession>
<sequence length="152" mass="17827">RLPPDRQHTPAQPLLPAPHHPRHHPRLHGLCTYALAARCRCSREGASEEEPPLRRKALPVPRLRRRRALSRPPHRLRAPRRPHFPSPGRAHPETHRRRQLPHPQSRRQHAFSLQPRPLPPLLRSHPLRRPSRRALDHLQRGQTPRALPRPRP</sequence>
<feature type="non-terminal residue" evidence="2">
    <location>
        <position position="1"/>
    </location>
</feature>
<evidence type="ECO:0000313" key="3">
    <source>
        <dbReference type="Proteomes" id="UP001357485"/>
    </source>
</evidence>
<gene>
    <name evidence="2" type="ORF">LTR16_011815</name>
</gene>
<feature type="non-terminal residue" evidence="2">
    <location>
        <position position="152"/>
    </location>
</feature>
<keyword evidence="3" id="KW-1185">Reference proteome</keyword>